<dbReference type="InterPro" id="IPR001610">
    <property type="entry name" value="PAC"/>
</dbReference>
<dbReference type="SUPFAM" id="SSF55785">
    <property type="entry name" value="PYP-like sensor domain (PAS domain)"/>
    <property type="match status" value="1"/>
</dbReference>
<dbReference type="PROSITE" id="PS50883">
    <property type="entry name" value="EAL"/>
    <property type="match status" value="1"/>
</dbReference>
<dbReference type="Gene3D" id="3.30.450.20">
    <property type="entry name" value="PAS domain"/>
    <property type="match status" value="1"/>
</dbReference>
<evidence type="ECO:0000313" key="6">
    <source>
        <dbReference type="EMBL" id="PRM90645.1"/>
    </source>
</evidence>
<dbReference type="Gene3D" id="3.30.70.270">
    <property type="match status" value="1"/>
</dbReference>
<accession>A0A2S9SVM3</accession>
<feature type="domain" description="PAC" evidence="3">
    <location>
        <begin position="130"/>
        <end position="182"/>
    </location>
</feature>
<dbReference type="PROSITE" id="PS50113">
    <property type="entry name" value="PAC"/>
    <property type="match status" value="1"/>
</dbReference>
<dbReference type="Pfam" id="PF00990">
    <property type="entry name" value="GGDEF"/>
    <property type="match status" value="1"/>
</dbReference>
<dbReference type="InterPro" id="IPR000160">
    <property type="entry name" value="GGDEF_dom"/>
</dbReference>
<keyword evidence="1" id="KW-1133">Transmembrane helix</keyword>
<dbReference type="NCBIfam" id="TIGR00254">
    <property type="entry name" value="GGDEF"/>
    <property type="match status" value="1"/>
</dbReference>
<keyword evidence="1" id="KW-0812">Transmembrane</keyword>
<name>A0A2S9SVM3_9BACT</name>
<evidence type="ECO:0000313" key="7">
    <source>
        <dbReference type="Proteomes" id="UP000238649"/>
    </source>
</evidence>
<dbReference type="NCBIfam" id="TIGR00229">
    <property type="entry name" value="sensory_box"/>
    <property type="match status" value="1"/>
</dbReference>
<dbReference type="Pfam" id="PF13426">
    <property type="entry name" value="PAS_9"/>
    <property type="match status" value="1"/>
</dbReference>
<dbReference type="InterPro" id="IPR035919">
    <property type="entry name" value="EAL_sf"/>
</dbReference>
<protein>
    <submittedName>
        <fullName evidence="6">Diguanylate cyclase</fullName>
    </submittedName>
</protein>
<dbReference type="InterPro" id="IPR035965">
    <property type="entry name" value="PAS-like_dom_sf"/>
</dbReference>
<dbReference type="CDD" id="cd00130">
    <property type="entry name" value="PAS"/>
    <property type="match status" value="1"/>
</dbReference>
<dbReference type="SMART" id="SM00267">
    <property type="entry name" value="GGDEF"/>
    <property type="match status" value="1"/>
</dbReference>
<feature type="domain" description="GGDEF" evidence="5">
    <location>
        <begin position="206"/>
        <end position="335"/>
    </location>
</feature>
<dbReference type="SUPFAM" id="SSF55073">
    <property type="entry name" value="Nucleotide cyclase"/>
    <property type="match status" value="1"/>
</dbReference>
<keyword evidence="1" id="KW-0472">Membrane</keyword>
<dbReference type="InterPro" id="IPR001633">
    <property type="entry name" value="EAL_dom"/>
</dbReference>
<dbReference type="SUPFAM" id="SSF141868">
    <property type="entry name" value="EAL domain-like"/>
    <property type="match status" value="1"/>
</dbReference>
<dbReference type="InterPro" id="IPR050706">
    <property type="entry name" value="Cyclic-di-GMP_PDE-like"/>
</dbReference>
<dbReference type="SMART" id="SM00052">
    <property type="entry name" value="EAL"/>
    <property type="match status" value="1"/>
</dbReference>
<evidence type="ECO:0000259" key="4">
    <source>
        <dbReference type="PROSITE" id="PS50883"/>
    </source>
</evidence>
<dbReference type="InterPro" id="IPR000014">
    <property type="entry name" value="PAS"/>
</dbReference>
<sequence length="583" mass="68114">MIKLRFIISLKEGNILSLTPLEYSLFLIIILLLTFLIIKYFSLKKLQAQQKELQRKSNILRQYNKATKSSNIVSNSDLKGNITYVNDTFCEVSQYKREEIIGKPHNILRGEEDSEVFRNLWETIKSGNIWRGNLKNKKKDGTFYYINTTISPIFDENGEIFEYVAIRHEITDLVLKTEKLNRILREDYLTEIGSRYKLIEDISKQENLSISILDIKNFSDVNDFFGYKIGDYILKLVAKRIEELVIKKPSYSVYRLTSDVFAILASNESKIDFMKNIKEISKIISSKAIRAKGREVFVSINYSFSFEPKNSLLETANVIRKYSKTNPNQIIYDRSLEIEKDYEKNIFWTLKIKKALENNDIIPYYQAIYNLQTNKIEKYECLMRLNDSGKIVSPFFFLDIAKKSGQYLQLTKRMIDCSFEYFKDKDFEFSINFTFEDISNEGISNYVIEKIKEFNIGNRVVFEIVESEEIDDFNLINGFFCTVRKLGCKIAIDDFGSGYSNFEYLIKLEADYIKIDGSLIKDVLVSKGNENIITMIINFAKEQGFKTIAEFVSSKEIFEKVKYLGVDYVQGYYIHEPSDKIED</sequence>
<evidence type="ECO:0000259" key="3">
    <source>
        <dbReference type="PROSITE" id="PS50113"/>
    </source>
</evidence>
<dbReference type="InterPro" id="IPR000700">
    <property type="entry name" value="PAS-assoc_C"/>
</dbReference>
<dbReference type="PROSITE" id="PS50112">
    <property type="entry name" value="PAS"/>
    <property type="match status" value="1"/>
</dbReference>
<feature type="domain" description="PAS" evidence="2">
    <location>
        <begin position="77"/>
        <end position="127"/>
    </location>
</feature>
<dbReference type="InterPro" id="IPR029787">
    <property type="entry name" value="Nucleotide_cyclase"/>
</dbReference>
<dbReference type="SMART" id="SM00086">
    <property type="entry name" value="PAC"/>
    <property type="match status" value="1"/>
</dbReference>
<evidence type="ECO:0000259" key="5">
    <source>
        <dbReference type="PROSITE" id="PS50887"/>
    </source>
</evidence>
<organism evidence="6 7">
    <name type="scientific">Aliarcobacter cryaerophilus</name>
    <dbReference type="NCBI Taxonomy" id="28198"/>
    <lineage>
        <taxon>Bacteria</taxon>
        <taxon>Pseudomonadati</taxon>
        <taxon>Campylobacterota</taxon>
        <taxon>Epsilonproteobacteria</taxon>
        <taxon>Campylobacterales</taxon>
        <taxon>Arcobacteraceae</taxon>
        <taxon>Aliarcobacter</taxon>
    </lineage>
</organism>
<comment type="caution">
    <text evidence="6">The sequence shown here is derived from an EMBL/GenBank/DDBJ whole genome shotgun (WGS) entry which is preliminary data.</text>
</comment>
<dbReference type="PANTHER" id="PTHR33121:SF71">
    <property type="entry name" value="OXYGEN SENSOR PROTEIN DOSP"/>
    <property type="match status" value="1"/>
</dbReference>
<evidence type="ECO:0000256" key="1">
    <source>
        <dbReference type="SAM" id="Phobius"/>
    </source>
</evidence>
<dbReference type="PANTHER" id="PTHR33121">
    <property type="entry name" value="CYCLIC DI-GMP PHOSPHODIESTERASE PDEF"/>
    <property type="match status" value="1"/>
</dbReference>
<dbReference type="CDD" id="cd01948">
    <property type="entry name" value="EAL"/>
    <property type="match status" value="1"/>
</dbReference>
<feature type="transmembrane region" description="Helical" evidence="1">
    <location>
        <begin position="21"/>
        <end position="41"/>
    </location>
</feature>
<gene>
    <name evidence="6" type="ORF">CJ671_00850</name>
</gene>
<dbReference type="Proteomes" id="UP000238649">
    <property type="component" value="Unassembled WGS sequence"/>
</dbReference>
<dbReference type="Gene3D" id="3.20.20.450">
    <property type="entry name" value="EAL domain"/>
    <property type="match status" value="1"/>
</dbReference>
<reference evidence="6 7" key="1">
    <citation type="submission" date="2017-09" db="EMBL/GenBank/DDBJ databases">
        <title>Reassesment of A. cryaerophilus.</title>
        <authorList>
            <person name="Perez-Cataluna A."/>
            <person name="Collado L."/>
            <person name="Salgado O."/>
            <person name="Lefinanco V."/>
            <person name="Figueras M.J."/>
        </authorList>
    </citation>
    <scope>NUCLEOTIDE SEQUENCE [LARGE SCALE GENOMIC DNA]</scope>
    <source>
        <strain evidence="6 7">LMG 9871</strain>
    </source>
</reference>
<dbReference type="OrthoDB" id="9790732at2"/>
<proteinExistence type="predicted"/>
<dbReference type="EMBL" id="NXGH01000002">
    <property type="protein sequence ID" value="PRM90645.1"/>
    <property type="molecule type" value="Genomic_DNA"/>
</dbReference>
<dbReference type="InterPro" id="IPR043128">
    <property type="entry name" value="Rev_trsase/Diguanyl_cyclase"/>
</dbReference>
<dbReference type="AlphaFoldDB" id="A0A2S9SVM3"/>
<feature type="domain" description="EAL" evidence="4">
    <location>
        <begin position="345"/>
        <end position="583"/>
    </location>
</feature>
<dbReference type="Pfam" id="PF00563">
    <property type="entry name" value="EAL"/>
    <property type="match status" value="1"/>
</dbReference>
<dbReference type="PROSITE" id="PS50887">
    <property type="entry name" value="GGDEF"/>
    <property type="match status" value="1"/>
</dbReference>
<evidence type="ECO:0000259" key="2">
    <source>
        <dbReference type="PROSITE" id="PS50112"/>
    </source>
</evidence>
<dbReference type="GO" id="GO:0071111">
    <property type="term" value="F:cyclic-guanylate-specific phosphodiesterase activity"/>
    <property type="evidence" value="ECO:0007669"/>
    <property type="project" value="InterPro"/>
</dbReference>